<dbReference type="InterPro" id="IPR044298">
    <property type="entry name" value="MIG/MutY"/>
</dbReference>
<evidence type="ECO:0000259" key="15">
    <source>
        <dbReference type="SMART" id="SM00478"/>
    </source>
</evidence>
<keyword evidence="10" id="KW-0378">Hydrolase</keyword>
<dbReference type="AlphaFoldDB" id="A0A9D2QJS6"/>
<feature type="non-terminal residue" evidence="16">
    <location>
        <position position="1"/>
    </location>
</feature>
<proteinExistence type="inferred from homology"/>
<evidence type="ECO:0000256" key="1">
    <source>
        <dbReference type="ARBA" id="ARBA00000843"/>
    </source>
</evidence>
<dbReference type="Gene3D" id="1.10.340.30">
    <property type="entry name" value="Hypothetical protein, domain 2"/>
    <property type="match status" value="1"/>
</dbReference>
<dbReference type="InterPro" id="IPR023170">
    <property type="entry name" value="HhH_base_excis_C"/>
</dbReference>
<evidence type="ECO:0000256" key="4">
    <source>
        <dbReference type="ARBA" id="ARBA00008343"/>
    </source>
</evidence>
<dbReference type="EMBL" id="DWVS01000331">
    <property type="protein sequence ID" value="HJC88895.1"/>
    <property type="molecule type" value="Genomic_DNA"/>
</dbReference>
<dbReference type="NCBIfam" id="TIGR01084">
    <property type="entry name" value="mutY"/>
    <property type="match status" value="1"/>
</dbReference>
<dbReference type="Gene3D" id="3.90.79.10">
    <property type="entry name" value="Nucleoside Triphosphate Pyrophosphohydrolase"/>
    <property type="match status" value="1"/>
</dbReference>
<dbReference type="InterPro" id="IPR011257">
    <property type="entry name" value="DNA_glycosylase"/>
</dbReference>
<dbReference type="Pfam" id="PF00730">
    <property type="entry name" value="HhH-GPD"/>
    <property type="match status" value="1"/>
</dbReference>
<keyword evidence="13" id="KW-0234">DNA repair</keyword>
<dbReference type="Pfam" id="PF00633">
    <property type="entry name" value="HHH"/>
    <property type="match status" value="1"/>
</dbReference>
<dbReference type="GO" id="GO:0051539">
    <property type="term" value="F:4 iron, 4 sulfur cluster binding"/>
    <property type="evidence" value="ECO:0007669"/>
    <property type="project" value="UniProtKB-KW"/>
</dbReference>
<dbReference type="GO" id="GO:0006284">
    <property type="term" value="P:base-excision repair"/>
    <property type="evidence" value="ECO:0007669"/>
    <property type="project" value="InterPro"/>
</dbReference>
<dbReference type="Gene3D" id="3.40.1350.60">
    <property type="match status" value="1"/>
</dbReference>
<dbReference type="FunFam" id="1.10.340.30:FF:000002">
    <property type="entry name" value="Adenine DNA glycosylase"/>
    <property type="match status" value="1"/>
</dbReference>
<dbReference type="GO" id="GO:0006298">
    <property type="term" value="P:mismatch repair"/>
    <property type="evidence" value="ECO:0007669"/>
    <property type="project" value="TreeGrafter"/>
</dbReference>
<dbReference type="SUPFAM" id="SSF55811">
    <property type="entry name" value="Nudix"/>
    <property type="match status" value="1"/>
</dbReference>
<evidence type="ECO:0000256" key="5">
    <source>
        <dbReference type="ARBA" id="ARBA00012045"/>
    </source>
</evidence>
<dbReference type="Pfam" id="PF03749">
    <property type="entry name" value="SfsA"/>
    <property type="match status" value="1"/>
</dbReference>
<evidence type="ECO:0000256" key="8">
    <source>
        <dbReference type="ARBA" id="ARBA00022723"/>
    </source>
</evidence>
<comment type="function">
    <text evidence="3">Adenine glycosylase active on G-A mispairs. MutY also corrects error-prone DNA synthesis past GO lesions which are due to the oxidatively damaged form of guanine: 7,8-dihydro-8-oxoguanine (8-oxo-dGTP).</text>
</comment>
<dbReference type="PROSITE" id="PS01155">
    <property type="entry name" value="ENDONUCLEASE_III_2"/>
    <property type="match status" value="1"/>
</dbReference>
<comment type="catalytic activity">
    <reaction evidence="1">
        <text>Hydrolyzes free adenine bases from 7,8-dihydro-8-oxoguanine:adenine mismatched double-stranded DNA, leaving an apurinic site.</text>
        <dbReference type="EC" id="3.2.2.31"/>
    </reaction>
</comment>
<gene>
    <name evidence="16" type="primary">mutY</name>
    <name evidence="16" type="ORF">H9926_12870</name>
</gene>
<name>A0A9D2QJS6_9FIRM</name>
<dbReference type="InterPro" id="IPR004036">
    <property type="entry name" value="Endonuclease-III-like_CS2"/>
</dbReference>
<dbReference type="SMART" id="SM00478">
    <property type="entry name" value="ENDO3c"/>
    <property type="match status" value="1"/>
</dbReference>
<keyword evidence="7" id="KW-0004">4Fe-4S</keyword>
<reference evidence="16" key="1">
    <citation type="journal article" date="2021" name="PeerJ">
        <title>Extensive microbial diversity within the chicken gut microbiome revealed by metagenomics and culture.</title>
        <authorList>
            <person name="Gilroy R."/>
            <person name="Ravi A."/>
            <person name="Getino M."/>
            <person name="Pursley I."/>
            <person name="Horton D.L."/>
            <person name="Alikhan N.F."/>
            <person name="Baker D."/>
            <person name="Gharbi K."/>
            <person name="Hall N."/>
            <person name="Watson M."/>
            <person name="Adriaenssens E.M."/>
            <person name="Foster-Nyarko E."/>
            <person name="Jarju S."/>
            <person name="Secka A."/>
            <person name="Antonio M."/>
            <person name="Oren A."/>
            <person name="Chaudhuri R.R."/>
            <person name="La Ragione R."/>
            <person name="Hildebrand F."/>
            <person name="Pallen M.J."/>
        </authorList>
    </citation>
    <scope>NUCLEOTIDE SEQUENCE</scope>
    <source>
        <strain evidence="16">ChiBcec1-1630</strain>
    </source>
</reference>
<dbReference type="InterPro" id="IPR029119">
    <property type="entry name" value="MutY_C"/>
</dbReference>
<dbReference type="GO" id="GO:0034039">
    <property type="term" value="F:8-oxo-7,8-dihydroguanine DNA N-glycosylase activity"/>
    <property type="evidence" value="ECO:0007669"/>
    <property type="project" value="TreeGrafter"/>
</dbReference>
<comment type="caution">
    <text evidence="16">The sequence shown here is derived from an EMBL/GenBank/DDBJ whole genome shotgun (WGS) entry which is preliminary data.</text>
</comment>
<dbReference type="Proteomes" id="UP000823922">
    <property type="component" value="Unassembled WGS sequence"/>
</dbReference>
<dbReference type="EC" id="3.2.2.31" evidence="5"/>
<reference evidence="16" key="2">
    <citation type="submission" date="2021-04" db="EMBL/GenBank/DDBJ databases">
        <authorList>
            <person name="Gilroy R."/>
        </authorList>
    </citation>
    <scope>NUCLEOTIDE SEQUENCE</scope>
    <source>
        <strain evidence="16">ChiBcec1-1630</strain>
    </source>
</reference>
<dbReference type="InterPro" id="IPR003265">
    <property type="entry name" value="HhH-GPD_domain"/>
</dbReference>
<dbReference type="InterPro" id="IPR005760">
    <property type="entry name" value="A/G_AdeGlyc_MutY"/>
</dbReference>
<keyword evidence="8" id="KW-0479">Metal-binding</keyword>
<evidence type="ECO:0000256" key="6">
    <source>
        <dbReference type="ARBA" id="ARBA00022023"/>
    </source>
</evidence>
<dbReference type="InterPro" id="IPR040452">
    <property type="entry name" value="SfsA_C"/>
</dbReference>
<evidence type="ECO:0000256" key="11">
    <source>
        <dbReference type="ARBA" id="ARBA00023004"/>
    </source>
</evidence>
<evidence type="ECO:0000313" key="16">
    <source>
        <dbReference type="EMBL" id="HJC88895.1"/>
    </source>
</evidence>
<dbReference type="PANTHER" id="PTHR42944:SF1">
    <property type="entry name" value="ADENINE DNA GLYCOSYLASE"/>
    <property type="match status" value="1"/>
</dbReference>
<evidence type="ECO:0000256" key="13">
    <source>
        <dbReference type="ARBA" id="ARBA00023204"/>
    </source>
</evidence>
<comment type="similarity">
    <text evidence="4">Belongs to the Nth/MutY family.</text>
</comment>
<protein>
    <recommendedName>
        <fullName evidence="6">Adenine DNA glycosylase</fullName>
        <ecNumber evidence="5">3.2.2.31</ecNumber>
    </recommendedName>
</protein>
<dbReference type="GO" id="GO:0035485">
    <property type="term" value="F:adenine/guanine mispair binding"/>
    <property type="evidence" value="ECO:0007669"/>
    <property type="project" value="TreeGrafter"/>
</dbReference>
<dbReference type="InterPro" id="IPR015797">
    <property type="entry name" value="NUDIX_hydrolase-like_dom_sf"/>
</dbReference>
<evidence type="ECO:0000256" key="2">
    <source>
        <dbReference type="ARBA" id="ARBA00001966"/>
    </source>
</evidence>
<dbReference type="GO" id="GO:0032357">
    <property type="term" value="F:oxidized purine DNA binding"/>
    <property type="evidence" value="ECO:0007669"/>
    <property type="project" value="TreeGrafter"/>
</dbReference>
<comment type="cofactor">
    <cofactor evidence="2">
        <name>[4Fe-4S] cluster</name>
        <dbReference type="ChEBI" id="CHEBI:49883"/>
    </cofactor>
</comment>
<dbReference type="InterPro" id="IPR000445">
    <property type="entry name" value="HhH_motif"/>
</dbReference>
<dbReference type="GO" id="GO:0000701">
    <property type="term" value="F:purine-specific mismatch base pair DNA N-glycosylase activity"/>
    <property type="evidence" value="ECO:0007669"/>
    <property type="project" value="UniProtKB-EC"/>
</dbReference>
<accession>A0A9D2QJS6</accession>
<evidence type="ECO:0000256" key="3">
    <source>
        <dbReference type="ARBA" id="ARBA00002933"/>
    </source>
</evidence>
<sequence length="457" mass="51360">VNLEEDNVALFPDAPSERAVKHVEELMEAKKEGCGAVLLFVVQMEGITRFMPNVRTQPEFAEALLRARKAGVRILAVGCEVKEDGMRISYEIPVVLPQEPKTAEKGSASAIAPRLLPWYDEHKRQLPWRAQPTPYRVWISEIMLQQTRVEAVKPYFERFMEELPDIPSLAEVSQERLLKLWEGLGYYSRARNLKKAACEIMERFSGVMPASVQELLTLPGIGPYTAGAVSSIAYGRPAPAVDGNVLRVMARFRMDGRDMANQKVRKSVEEDLSAAIPADRPGDFNQAMMEIGAMVCLPNGAPHCGECPLAEVCMAHEEGRELDYPKKAPKKQRTVEEKTVLVILDERKAAFRKRPDTGLLAGMYELPALEGKKKQAEVLGLMKEKGLNPIRIRKLPAAKHIFTHKEWHMTGYAVWVDELEPYEGGWEGLIFADRRDLDEIPVPSAFAAYLDYVKSNM</sequence>
<dbReference type="CDD" id="cd03431">
    <property type="entry name" value="NUDIX_DNA_Glycosylase_C-MutY"/>
    <property type="match status" value="1"/>
</dbReference>
<dbReference type="PANTHER" id="PTHR42944">
    <property type="entry name" value="ADENINE DNA GLYCOSYLASE"/>
    <property type="match status" value="1"/>
</dbReference>
<keyword evidence="9" id="KW-0227">DNA damage</keyword>
<dbReference type="SUPFAM" id="SSF48150">
    <property type="entry name" value="DNA-glycosylase"/>
    <property type="match status" value="1"/>
</dbReference>
<keyword evidence="14" id="KW-0326">Glycosidase</keyword>
<feature type="domain" description="HhH-GPD" evidence="15">
    <location>
        <begin position="143"/>
        <end position="294"/>
    </location>
</feature>
<dbReference type="Gene3D" id="1.10.1670.10">
    <property type="entry name" value="Helix-hairpin-Helix base-excision DNA repair enzymes (C-terminal)"/>
    <property type="match status" value="1"/>
</dbReference>
<dbReference type="GO" id="GO:0046872">
    <property type="term" value="F:metal ion binding"/>
    <property type="evidence" value="ECO:0007669"/>
    <property type="project" value="UniProtKB-KW"/>
</dbReference>
<organism evidence="16 17">
    <name type="scientific">Candidatus Eisenbergiella intestinigallinarum</name>
    <dbReference type="NCBI Taxonomy" id="2838549"/>
    <lineage>
        <taxon>Bacteria</taxon>
        <taxon>Bacillati</taxon>
        <taxon>Bacillota</taxon>
        <taxon>Clostridia</taxon>
        <taxon>Lachnospirales</taxon>
        <taxon>Lachnospiraceae</taxon>
        <taxon>Eisenbergiella</taxon>
    </lineage>
</organism>
<keyword evidence="12" id="KW-0411">Iron-sulfur</keyword>
<dbReference type="Pfam" id="PF14815">
    <property type="entry name" value="NUDIX_4"/>
    <property type="match status" value="1"/>
</dbReference>
<evidence type="ECO:0000256" key="9">
    <source>
        <dbReference type="ARBA" id="ARBA00022763"/>
    </source>
</evidence>
<evidence type="ECO:0000256" key="7">
    <source>
        <dbReference type="ARBA" id="ARBA00022485"/>
    </source>
</evidence>
<evidence type="ECO:0000313" key="17">
    <source>
        <dbReference type="Proteomes" id="UP000823922"/>
    </source>
</evidence>
<evidence type="ECO:0000256" key="12">
    <source>
        <dbReference type="ARBA" id="ARBA00023014"/>
    </source>
</evidence>
<keyword evidence="11" id="KW-0408">Iron</keyword>
<evidence type="ECO:0000256" key="10">
    <source>
        <dbReference type="ARBA" id="ARBA00022801"/>
    </source>
</evidence>
<evidence type="ECO:0000256" key="14">
    <source>
        <dbReference type="ARBA" id="ARBA00023295"/>
    </source>
</evidence>
<dbReference type="CDD" id="cd00056">
    <property type="entry name" value="ENDO3c"/>
    <property type="match status" value="1"/>
</dbReference>